<evidence type="ECO:0000259" key="2">
    <source>
        <dbReference type="Pfam" id="PF08237"/>
    </source>
</evidence>
<sequence>MKFAHRPYAVIGCAMIGAGMVAVSPIAPPDVQARAVRLMAGDPADPSIGLVIGGSGIPIPGSGYVQAADQLYIDNPLHPVYPGTTYPGVLANGVFTPEGLYPLDGINVLRFNYPNDASGFPSQTTSVGQGLTILDDWIKANNAAGATTTVFGYSQSATIASLEMEKLQAEGLGGSPVQFLLIGDPSAPNGGILERFSGYETTSGETHDLPLNLPSLGFSFDGSTPADAFRTSIYSMEYDGFTDFPRYPLNFLADLNAFLGIRQIHGTYLNGGVDGSGPTPEQIANATLLPGSADLGTSDSLTNYYMIDQTAPLVALLPKPLQDLLGPALTYLINLGYGDGDFGYSTAPANVATPFGLFPDVDPTTVFNDLVDRLEQGWQAFQGDLADPAALMAAFSPAVSDAVTHTAMTTLPSLSDIIDAFTSATSAINGALSGTSDIVNALLTSVPSYDLSLFTANLQSGDLLDAFGLPFAANTAIYTLAAGFEVQLITNTISEINAAFAGLGF</sequence>
<accession>A0A1X0E6S9</accession>
<feature type="transmembrane region" description="Helical" evidence="1">
    <location>
        <begin position="7"/>
        <end position="27"/>
    </location>
</feature>
<dbReference type="OrthoDB" id="4568361at2"/>
<evidence type="ECO:0000313" key="3">
    <source>
        <dbReference type="EMBL" id="ORA79700.1"/>
    </source>
</evidence>
<reference evidence="3 4" key="1">
    <citation type="submission" date="2017-02" db="EMBL/GenBank/DDBJ databases">
        <title>The new phylogeny of genus Mycobacterium.</title>
        <authorList>
            <person name="Tortoli E."/>
            <person name="Trovato A."/>
            <person name="Cirillo D.M."/>
        </authorList>
    </citation>
    <scope>NUCLEOTIDE SEQUENCE [LARGE SCALE GENOMIC DNA]</scope>
    <source>
        <strain evidence="3 4">DSM 45093</strain>
    </source>
</reference>
<proteinExistence type="predicted"/>
<dbReference type="EMBL" id="MVHU01000014">
    <property type="protein sequence ID" value="ORA79700.1"/>
    <property type="molecule type" value="Genomic_DNA"/>
</dbReference>
<dbReference type="Gene3D" id="3.40.50.1820">
    <property type="entry name" value="alpha/beta hydrolase"/>
    <property type="match status" value="1"/>
</dbReference>
<evidence type="ECO:0000256" key="1">
    <source>
        <dbReference type="SAM" id="Phobius"/>
    </source>
</evidence>
<dbReference type="InterPro" id="IPR029058">
    <property type="entry name" value="AB_hydrolase_fold"/>
</dbReference>
<feature type="domain" description="PE-PPE" evidence="2">
    <location>
        <begin position="87"/>
        <end position="337"/>
    </location>
</feature>
<name>A0A1X0E6S9_9MYCO</name>
<dbReference type="Proteomes" id="UP000192713">
    <property type="component" value="Unassembled WGS sequence"/>
</dbReference>
<gene>
    <name evidence="3" type="ORF">BST28_11265</name>
</gene>
<dbReference type="RefSeq" id="WP_083081062.1">
    <property type="nucleotide sequence ID" value="NZ_LFOE01000034.1"/>
</dbReference>
<comment type="caution">
    <text evidence="3">The sequence shown here is derived from an EMBL/GenBank/DDBJ whole genome shotgun (WGS) entry which is preliminary data.</text>
</comment>
<organism evidence="3 4">
    <name type="scientific">Mycolicibacter kumamotonensis</name>
    <dbReference type="NCBI Taxonomy" id="354243"/>
    <lineage>
        <taxon>Bacteria</taxon>
        <taxon>Bacillati</taxon>
        <taxon>Actinomycetota</taxon>
        <taxon>Actinomycetes</taxon>
        <taxon>Mycobacteriales</taxon>
        <taxon>Mycobacteriaceae</taxon>
        <taxon>Mycolicibacter</taxon>
    </lineage>
</organism>
<protein>
    <recommendedName>
        <fullName evidence="2">PE-PPE domain-containing protein</fullName>
    </recommendedName>
</protein>
<dbReference type="Pfam" id="PF08237">
    <property type="entry name" value="PE-PPE"/>
    <property type="match status" value="1"/>
</dbReference>
<dbReference type="SUPFAM" id="SSF53474">
    <property type="entry name" value="alpha/beta-Hydrolases"/>
    <property type="match status" value="1"/>
</dbReference>
<keyword evidence="1" id="KW-0812">Transmembrane</keyword>
<keyword evidence="1" id="KW-0472">Membrane</keyword>
<dbReference type="AlphaFoldDB" id="A0A1X0E6S9"/>
<keyword evidence="1" id="KW-1133">Transmembrane helix</keyword>
<evidence type="ECO:0000313" key="4">
    <source>
        <dbReference type="Proteomes" id="UP000192713"/>
    </source>
</evidence>
<dbReference type="InterPro" id="IPR013228">
    <property type="entry name" value="PE-PPE_C"/>
</dbReference>